<comment type="caution">
    <text evidence="1">The sequence shown here is derived from an EMBL/GenBank/DDBJ whole genome shotgun (WGS) entry which is preliminary data.</text>
</comment>
<proteinExistence type="predicted"/>
<evidence type="ECO:0000313" key="2">
    <source>
        <dbReference type="Proteomes" id="UP001595583"/>
    </source>
</evidence>
<evidence type="ECO:0008006" key="3">
    <source>
        <dbReference type="Google" id="ProtNLM"/>
    </source>
</evidence>
<accession>A0ABV7K3X4</accession>
<evidence type="ECO:0000313" key="1">
    <source>
        <dbReference type="EMBL" id="MFC3205084.1"/>
    </source>
</evidence>
<organism evidence="1 2">
    <name type="scientific">Aquamicrobium soli</name>
    <dbReference type="NCBI Taxonomy" id="1811518"/>
    <lineage>
        <taxon>Bacteria</taxon>
        <taxon>Pseudomonadati</taxon>
        <taxon>Pseudomonadota</taxon>
        <taxon>Alphaproteobacteria</taxon>
        <taxon>Hyphomicrobiales</taxon>
        <taxon>Phyllobacteriaceae</taxon>
        <taxon>Aquamicrobium</taxon>
    </lineage>
</organism>
<gene>
    <name evidence="1" type="ORF">ACFOHJ_02575</name>
</gene>
<dbReference type="RefSeq" id="WP_378218220.1">
    <property type="nucleotide sequence ID" value="NZ_JBHRTK010000002.1"/>
</dbReference>
<name>A0ABV7K3X4_9HYPH</name>
<protein>
    <recommendedName>
        <fullName evidence="3">Transposase</fullName>
    </recommendedName>
</protein>
<sequence length="135" mass="15813">MVLAVGDRVFRGEQEFKCVGHQSYVRKDGKETVLLVLESACCYCGTSFTQIVSMRVRSQDRLRHRCKKHRKFRTDNDPEGRVLLLAHQLVNEKFPDGRDDLGTLVEVYTHLWQRFHSGESLDAWCEKQYSEYKTN</sequence>
<keyword evidence="2" id="KW-1185">Reference proteome</keyword>
<dbReference type="Proteomes" id="UP001595583">
    <property type="component" value="Unassembled WGS sequence"/>
</dbReference>
<dbReference type="EMBL" id="JBHRTK010000002">
    <property type="protein sequence ID" value="MFC3205084.1"/>
    <property type="molecule type" value="Genomic_DNA"/>
</dbReference>
<reference evidence="2" key="1">
    <citation type="journal article" date="2019" name="Int. J. Syst. Evol. Microbiol.">
        <title>The Global Catalogue of Microorganisms (GCM) 10K type strain sequencing project: providing services to taxonomists for standard genome sequencing and annotation.</title>
        <authorList>
            <consortium name="The Broad Institute Genomics Platform"/>
            <consortium name="The Broad Institute Genome Sequencing Center for Infectious Disease"/>
            <person name="Wu L."/>
            <person name="Ma J."/>
        </authorList>
    </citation>
    <scope>NUCLEOTIDE SEQUENCE [LARGE SCALE GENOMIC DNA]</scope>
    <source>
        <strain evidence="2">KCTC 52165</strain>
    </source>
</reference>